<sequence>MQKQSGFFYKTKVYLALPEMRVFWIFMGIIAANIIIGALYMRPWWVFFVSALISFLLGGEVFYTSLRSARTNYALKIERYQLNGIVTNLRDGIVVYDHAFKILVFNPAAREIFSLDENEVLEKSFSLKMNNQGSASRYRLFLTVLFPALAPVVHRLTDPGSDVQIVDLTFDEPRMDLRVTTAKMYQPNGTVFGFMKVIRDRTRELSVLRSKSEFITVASHQLRAPLTAVNWAFETLNHESLEASQKDLVQIGVKAAGSLLKIVNDLLDVAKIEEGRFGYQFEEIELVGFLTNALQQAELVARRHQVKVYFQHSPEESVIIIGDPQRLGTVLSNLIDNAIKYNVPNGEVTIGIQRVLNEPFVQISIKDTGMGIPSNVLDKLFTKFFRAENAVKQITEGTGLGLFISKNIIKRHGGKIWAQSVLNRGTTFFITLPTQKNLIPSKEIVYEEEL</sequence>
<dbReference type="InterPro" id="IPR036097">
    <property type="entry name" value="HisK_dim/P_sf"/>
</dbReference>
<dbReference type="PROSITE" id="PS50109">
    <property type="entry name" value="HIS_KIN"/>
    <property type="match status" value="1"/>
</dbReference>
<dbReference type="InterPro" id="IPR003661">
    <property type="entry name" value="HisK_dim/P_dom"/>
</dbReference>
<gene>
    <name evidence="16" type="ORF">COU08_01050</name>
</gene>
<dbReference type="GO" id="GO:0007234">
    <property type="term" value="P:osmosensory signaling via phosphorelay pathway"/>
    <property type="evidence" value="ECO:0007669"/>
    <property type="project" value="TreeGrafter"/>
</dbReference>
<evidence type="ECO:0000259" key="14">
    <source>
        <dbReference type="PROSITE" id="PS50109"/>
    </source>
</evidence>
<evidence type="ECO:0000256" key="7">
    <source>
        <dbReference type="ARBA" id="ARBA00022741"/>
    </source>
</evidence>
<dbReference type="CDD" id="cd00075">
    <property type="entry name" value="HATPase"/>
    <property type="match status" value="1"/>
</dbReference>
<feature type="transmembrane region" description="Helical" evidence="13">
    <location>
        <begin position="21"/>
        <end position="40"/>
    </location>
</feature>
<dbReference type="Pfam" id="PF00989">
    <property type="entry name" value="PAS"/>
    <property type="match status" value="1"/>
</dbReference>
<dbReference type="InterPro" id="IPR004358">
    <property type="entry name" value="Sig_transdc_His_kin-like_C"/>
</dbReference>
<dbReference type="GO" id="GO:0000156">
    <property type="term" value="F:phosphorelay response regulator activity"/>
    <property type="evidence" value="ECO:0007669"/>
    <property type="project" value="TreeGrafter"/>
</dbReference>
<keyword evidence="4" id="KW-0597">Phosphoprotein</keyword>
<protein>
    <recommendedName>
        <fullName evidence="3">histidine kinase</fullName>
        <ecNumber evidence="3">2.7.13.3</ecNumber>
    </recommendedName>
</protein>
<dbReference type="Proteomes" id="UP000228635">
    <property type="component" value="Unassembled WGS sequence"/>
</dbReference>
<feature type="transmembrane region" description="Helical" evidence="13">
    <location>
        <begin position="46"/>
        <end position="66"/>
    </location>
</feature>
<feature type="domain" description="Histidine kinase" evidence="14">
    <location>
        <begin position="217"/>
        <end position="436"/>
    </location>
</feature>
<dbReference type="EC" id="2.7.13.3" evidence="3"/>
<evidence type="ECO:0000313" key="16">
    <source>
        <dbReference type="EMBL" id="PIT92736.1"/>
    </source>
</evidence>
<evidence type="ECO:0000256" key="5">
    <source>
        <dbReference type="ARBA" id="ARBA00022679"/>
    </source>
</evidence>
<dbReference type="FunFam" id="3.30.565.10:FF:000006">
    <property type="entry name" value="Sensor histidine kinase WalK"/>
    <property type="match status" value="1"/>
</dbReference>
<evidence type="ECO:0000256" key="2">
    <source>
        <dbReference type="ARBA" id="ARBA00004141"/>
    </source>
</evidence>
<evidence type="ECO:0000313" key="17">
    <source>
        <dbReference type="Proteomes" id="UP000228635"/>
    </source>
</evidence>
<evidence type="ECO:0000256" key="1">
    <source>
        <dbReference type="ARBA" id="ARBA00000085"/>
    </source>
</evidence>
<dbReference type="Pfam" id="PF02518">
    <property type="entry name" value="HATPase_c"/>
    <property type="match status" value="1"/>
</dbReference>
<keyword evidence="11" id="KW-0902">Two-component regulatory system</keyword>
<keyword evidence="7" id="KW-0547">Nucleotide-binding</keyword>
<evidence type="ECO:0000256" key="10">
    <source>
        <dbReference type="ARBA" id="ARBA00022989"/>
    </source>
</evidence>
<dbReference type="GO" id="GO:0016020">
    <property type="term" value="C:membrane"/>
    <property type="evidence" value="ECO:0007669"/>
    <property type="project" value="UniProtKB-SubCell"/>
</dbReference>
<evidence type="ECO:0000256" key="11">
    <source>
        <dbReference type="ARBA" id="ARBA00023012"/>
    </source>
</evidence>
<feature type="domain" description="PAS" evidence="15">
    <location>
        <begin position="78"/>
        <end position="124"/>
    </location>
</feature>
<evidence type="ECO:0000256" key="13">
    <source>
        <dbReference type="SAM" id="Phobius"/>
    </source>
</evidence>
<evidence type="ECO:0000256" key="3">
    <source>
        <dbReference type="ARBA" id="ARBA00012438"/>
    </source>
</evidence>
<accession>A0A2M6WIY7</accession>
<evidence type="ECO:0000256" key="9">
    <source>
        <dbReference type="ARBA" id="ARBA00022840"/>
    </source>
</evidence>
<keyword evidence="5" id="KW-0808">Transferase</keyword>
<keyword evidence="9" id="KW-0067">ATP-binding</keyword>
<dbReference type="GO" id="GO:0006355">
    <property type="term" value="P:regulation of DNA-templated transcription"/>
    <property type="evidence" value="ECO:0007669"/>
    <property type="project" value="InterPro"/>
</dbReference>
<evidence type="ECO:0000256" key="8">
    <source>
        <dbReference type="ARBA" id="ARBA00022777"/>
    </source>
</evidence>
<dbReference type="AlphaFoldDB" id="A0A2M6WIY7"/>
<dbReference type="Gene3D" id="3.30.565.10">
    <property type="entry name" value="Histidine kinase-like ATPase, C-terminal domain"/>
    <property type="match status" value="1"/>
</dbReference>
<dbReference type="Gene3D" id="3.30.450.20">
    <property type="entry name" value="PAS domain"/>
    <property type="match status" value="1"/>
</dbReference>
<dbReference type="SMART" id="SM00388">
    <property type="entry name" value="HisKA"/>
    <property type="match status" value="1"/>
</dbReference>
<dbReference type="InterPro" id="IPR003594">
    <property type="entry name" value="HATPase_dom"/>
</dbReference>
<dbReference type="InterPro" id="IPR050351">
    <property type="entry name" value="BphY/WalK/GraS-like"/>
</dbReference>
<comment type="caution">
    <text evidence="16">The sequence shown here is derived from an EMBL/GenBank/DDBJ whole genome shotgun (WGS) entry which is preliminary data.</text>
</comment>
<name>A0A2M6WIY7_9BACT</name>
<keyword evidence="8" id="KW-0418">Kinase</keyword>
<dbReference type="CDD" id="cd00130">
    <property type="entry name" value="PAS"/>
    <property type="match status" value="1"/>
</dbReference>
<dbReference type="PROSITE" id="PS50112">
    <property type="entry name" value="PAS"/>
    <property type="match status" value="1"/>
</dbReference>
<dbReference type="SUPFAM" id="SSF47384">
    <property type="entry name" value="Homodimeric domain of signal transducing histidine kinase"/>
    <property type="match status" value="1"/>
</dbReference>
<dbReference type="Pfam" id="PF00512">
    <property type="entry name" value="HisKA"/>
    <property type="match status" value="1"/>
</dbReference>
<keyword evidence="12 13" id="KW-0472">Membrane</keyword>
<dbReference type="InterPro" id="IPR013767">
    <property type="entry name" value="PAS_fold"/>
</dbReference>
<dbReference type="GO" id="GO:0000155">
    <property type="term" value="F:phosphorelay sensor kinase activity"/>
    <property type="evidence" value="ECO:0007669"/>
    <property type="project" value="InterPro"/>
</dbReference>
<dbReference type="PRINTS" id="PR00344">
    <property type="entry name" value="BCTRLSENSOR"/>
</dbReference>
<dbReference type="InterPro" id="IPR005467">
    <property type="entry name" value="His_kinase_dom"/>
</dbReference>
<dbReference type="SUPFAM" id="SSF55785">
    <property type="entry name" value="PYP-like sensor domain (PAS domain)"/>
    <property type="match status" value="1"/>
</dbReference>
<proteinExistence type="predicted"/>
<dbReference type="SMART" id="SM00387">
    <property type="entry name" value="HATPase_c"/>
    <property type="match status" value="1"/>
</dbReference>
<dbReference type="InterPro" id="IPR036890">
    <property type="entry name" value="HATPase_C_sf"/>
</dbReference>
<dbReference type="PANTHER" id="PTHR42878">
    <property type="entry name" value="TWO-COMPONENT HISTIDINE KINASE"/>
    <property type="match status" value="1"/>
</dbReference>
<dbReference type="GO" id="GO:0005524">
    <property type="term" value="F:ATP binding"/>
    <property type="evidence" value="ECO:0007669"/>
    <property type="project" value="UniProtKB-KW"/>
</dbReference>
<dbReference type="PANTHER" id="PTHR42878:SF7">
    <property type="entry name" value="SENSOR HISTIDINE KINASE GLRK"/>
    <property type="match status" value="1"/>
</dbReference>
<evidence type="ECO:0000259" key="15">
    <source>
        <dbReference type="PROSITE" id="PS50112"/>
    </source>
</evidence>
<dbReference type="EMBL" id="PFBA01000012">
    <property type="protein sequence ID" value="PIT92736.1"/>
    <property type="molecule type" value="Genomic_DNA"/>
</dbReference>
<dbReference type="Gene3D" id="1.10.287.130">
    <property type="match status" value="1"/>
</dbReference>
<dbReference type="SMART" id="SM00091">
    <property type="entry name" value="PAS"/>
    <property type="match status" value="1"/>
</dbReference>
<dbReference type="GO" id="GO:0030295">
    <property type="term" value="F:protein kinase activator activity"/>
    <property type="evidence" value="ECO:0007669"/>
    <property type="project" value="TreeGrafter"/>
</dbReference>
<keyword evidence="10 13" id="KW-1133">Transmembrane helix</keyword>
<evidence type="ECO:0000256" key="6">
    <source>
        <dbReference type="ARBA" id="ARBA00022692"/>
    </source>
</evidence>
<dbReference type="CDD" id="cd00082">
    <property type="entry name" value="HisKA"/>
    <property type="match status" value="1"/>
</dbReference>
<organism evidence="16 17">
    <name type="scientific">Candidatus Harrisonbacteria bacterium CG10_big_fil_rev_8_21_14_0_10_42_17</name>
    <dbReference type="NCBI Taxonomy" id="1974584"/>
    <lineage>
        <taxon>Bacteria</taxon>
        <taxon>Candidatus Harrisoniibacteriota</taxon>
    </lineage>
</organism>
<evidence type="ECO:0000256" key="4">
    <source>
        <dbReference type="ARBA" id="ARBA00022553"/>
    </source>
</evidence>
<comment type="catalytic activity">
    <reaction evidence="1">
        <text>ATP + protein L-histidine = ADP + protein N-phospho-L-histidine.</text>
        <dbReference type="EC" id="2.7.13.3"/>
    </reaction>
</comment>
<dbReference type="InterPro" id="IPR000014">
    <property type="entry name" value="PAS"/>
</dbReference>
<dbReference type="SUPFAM" id="SSF55874">
    <property type="entry name" value="ATPase domain of HSP90 chaperone/DNA topoisomerase II/histidine kinase"/>
    <property type="match status" value="1"/>
</dbReference>
<keyword evidence="6 13" id="KW-0812">Transmembrane</keyword>
<reference evidence="17" key="1">
    <citation type="submission" date="2017-09" db="EMBL/GenBank/DDBJ databases">
        <title>Depth-based differentiation of microbial function through sediment-hosted aquifers and enrichment of novel symbionts in the deep terrestrial subsurface.</title>
        <authorList>
            <person name="Probst A.J."/>
            <person name="Ladd B."/>
            <person name="Jarett J.K."/>
            <person name="Geller-Mcgrath D.E."/>
            <person name="Sieber C.M.K."/>
            <person name="Emerson J.B."/>
            <person name="Anantharaman K."/>
            <person name="Thomas B.C."/>
            <person name="Malmstrom R."/>
            <person name="Stieglmeier M."/>
            <person name="Klingl A."/>
            <person name="Woyke T."/>
            <person name="Ryan C.M."/>
            <person name="Banfield J.F."/>
        </authorList>
    </citation>
    <scope>NUCLEOTIDE SEQUENCE [LARGE SCALE GENOMIC DNA]</scope>
</reference>
<comment type="subcellular location">
    <subcellularLocation>
        <location evidence="2">Membrane</location>
        <topology evidence="2">Multi-pass membrane protein</topology>
    </subcellularLocation>
</comment>
<evidence type="ECO:0000256" key="12">
    <source>
        <dbReference type="ARBA" id="ARBA00023136"/>
    </source>
</evidence>
<dbReference type="InterPro" id="IPR035965">
    <property type="entry name" value="PAS-like_dom_sf"/>
</dbReference>